<proteinExistence type="predicted"/>
<dbReference type="SUPFAM" id="SSF50978">
    <property type="entry name" value="WD40 repeat-like"/>
    <property type="match status" value="1"/>
</dbReference>
<keyword evidence="4" id="KW-1185">Reference proteome</keyword>
<dbReference type="InterPro" id="IPR015943">
    <property type="entry name" value="WD40/YVTN_repeat-like_dom_sf"/>
</dbReference>
<sequence>MEGNCLKFENPVQDAISRIQFAPHSNNLLISSWDSTLRLYDVESCTMRLEITSEAALLGCCFQNESTAFSIAADFRVTRHNFAVGTCQTVGYHHDLPTCVEYSQETGLAISAGLDNRLCSWDLRVDHVEYSKNVGGEVEAMSIHGVFVVVAIGTSISIYDLRNLKEPVHLKEPSMDYGIRSVCSFPNGKGHAVSLQPMYFANCLFRCHPKPKDGKYHLVAVNDIVFHPSIHGAFVTGDEEGYAIMWAAQSKKRLYQFQRYGNSVASLSYNCEGELLAVASSYNYQEATESEQPPQVFIHRMNENDVGSSSIKSSK</sequence>
<dbReference type="PANTHER" id="PTHR10971">
    <property type="entry name" value="MRNA EXPORT FACTOR AND BUB3"/>
    <property type="match status" value="1"/>
</dbReference>
<dbReference type="OrthoDB" id="10262475at2759"/>
<keyword evidence="1" id="KW-0853">WD repeat</keyword>
<dbReference type="Proteomes" id="UP000631114">
    <property type="component" value="Unassembled WGS sequence"/>
</dbReference>
<dbReference type="EMBL" id="JADFTS010000008">
    <property type="protein sequence ID" value="KAF9591504.1"/>
    <property type="molecule type" value="Genomic_DNA"/>
</dbReference>
<evidence type="ECO:0000313" key="4">
    <source>
        <dbReference type="Proteomes" id="UP000631114"/>
    </source>
</evidence>
<keyword evidence="2" id="KW-0677">Repeat</keyword>
<evidence type="ECO:0000313" key="3">
    <source>
        <dbReference type="EMBL" id="KAF9591504.1"/>
    </source>
</evidence>
<dbReference type="InterPro" id="IPR001680">
    <property type="entry name" value="WD40_rpt"/>
</dbReference>
<evidence type="ECO:0000256" key="2">
    <source>
        <dbReference type="ARBA" id="ARBA00022737"/>
    </source>
</evidence>
<protein>
    <recommendedName>
        <fullName evidence="5">Mitotic checkpoint protein BUB3.3</fullName>
    </recommendedName>
</protein>
<dbReference type="Gene3D" id="2.130.10.10">
    <property type="entry name" value="YVTN repeat-like/Quinoprotein amine dehydrogenase"/>
    <property type="match status" value="1"/>
</dbReference>
<organism evidence="3 4">
    <name type="scientific">Coptis chinensis</name>
    <dbReference type="NCBI Taxonomy" id="261450"/>
    <lineage>
        <taxon>Eukaryota</taxon>
        <taxon>Viridiplantae</taxon>
        <taxon>Streptophyta</taxon>
        <taxon>Embryophyta</taxon>
        <taxon>Tracheophyta</taxon>
        <taxon>Spermatophyta</taxon>
        <taxon>Magnoliopsida</taxon>
        <taxon>Ranunculales</taxon>
        <taxon>Ranunculaceae</taxon>
        <taxon>Coptidoideae</taxon>
        <taxon>Coptis</taxon>
    </lineage>
</organism>
<reference evidence="3 4" key="1">
    <citation type="submission" date="2020-10" db="EMBL/GenBank/DDBJ databases">
        <title>The Coptis chinensis genome and diversification of protoberbering-type alkaloids.</title>
        <authorList>
            <person name="Wang B."/>
            <person name="Shu S."/>
            <person name="Song C."/>
            <person name="Liu Y."/>
        </authorList>
    </citation>
    <scope>NUCLEOTIDE SEQUENCE [LARGE SCALE GENOMIC DNA]</scope>
    <source>
        <strain evidence="3">HL-2020</strain>
        <tissue evidence="3">Leaf</tissue>
    </source>
</reference>
<dbReference type="Pfam" id="PF00400">
    <property type="entry name" value="WD40"/>
    <property type="match status" value="1"/>
</dbReference>
<comment type="caution">
    <text evidence="3">The sequence shown here is derived from an EMBL/GenBank/DDBJ whole genome shotgun (WGS) entry which is preliminary data.</text>
</comment>
<evidence type="ECO:0008006" key="5">
    <source>
        <dbReference type="Google" id="ProtNLM"/>
    </source>
</evidence>
<gene>
    <name evidence="3" type="ORF">IFM89_004558</name>
</gene>
<accession>A0A835LH23</accession>
<dbReference type="AlphaFoldDB" id="A0A835LH23"/>
<dbReference type="SMART" id="SM00320">
    <property type="entry name" value="WD40"/>
    <property type="match status" value="3"/>
</dbReference>
<name>A0A835LH23_9MAGN</name>
<dbReference type="InterPro" id="IPR036322">
    <property type="entry name" value="WD40_repeat_dom_sf"/>
</dbReference>
<evidence type="ECO:0000256" key="1">
    <source>
        <dbReference type="ARBA" id="ARBA00022574"/>
    </source>
</evidence>